<dbReference type="PANTHER" id="PTHR33908:SF11">
    <property type="entry name" value="MEMBRANE PROTEIN"/>
    <property type="match status" value="1"/>
</dbReference>
<feature type="transmembrane region" description="Helical" evidence="8">
    <location>
        <begin position="407"/>
        <end position="426"/>
    </location>
</feature>
<dbReference type="GO" id="GO:0008610">
    <property type="term" value="P:lipid biosynthetic process"/>
    <property type="evidence" value="ECO:0007669"/>
    <property type="project" value="UniProtKB-ARBA"/>
</dbReference>
<organism evidence="11 12">
    <name type="scientific">Halogeometricum rufum</name>
    <dbReference type="NCBI Taxonomy" id="553469"/>
    <lineage>
        <taxon>Archaea</taxon>
        <taxon>Methanobacteriati</taxon>
        <taxon>Methanobacteriota</taxon>
        <taxon>Stenosarchaea group</taxon>
        <taxon>Halobacteria</taxon>
        <taxon>Halobacteriales</taxon>
        <taxon>Haloferacaceae</taxon>
        <taxon>Halogeometricum</taxon>
    </lineage>
</organism>
<dbReference type="STRING" id="553469.SAMN04487947_3923"/>
<keyword evidence="6 8" id="KW-1133">Transmembrane helix</keyword>
<dbReference type="OrthoDB" id="157326at2157"/>
<dbReference type="PANTHER" id="PTHR33908">
    <property type="entry name" value="MANNOSYLTRANSFERASE YKCB-RELATED"/>
    <property type="match status" value="1"/>
</dbReference>
<dbReference type="InterPro" id="IPR038731">
    <property type="entry name" value="RgtA/B/C-like"/>
</dbReference>
<evidence type="ECO:0000256" key="1">
    <source>
        <dbReference type="ARBA" id="ARBA00004651"/>
    </source>
</evidence>
<evidence type="ECO:0000256" key="5">
    <source>
        <dbReference type="ARBA" id="ARBA00022692"/>
    </source>
</evidence>
<dbReference type="Pfam" id="PF13231">
    <property type="entry name" value="PMT_2"/>
    <property type="match status" value="1"/>
</dbReference>
<evidence type="ECO:0000256" key="2">
    <source>
        <dbReference type="ARBA" id="ARBA00022475"/>
    </source>
</evidence>
<evidence type="ECO:0000259" key="9">
    <source>
        <dbReference type="Pfam" id="PF13231"/>
    </source>
</evidence>
<accession>A0A1I6IZL8</accession>
<evidence type="ECO:0000313" key="12">
    <source>
        <dbReference type="Proteomes" id="UP000198531"/>
    </source>
</evidence>
<keyword evidence="3 11" id="KW-0328">Glycosyltransferase</keyword>
<reference evidence="12" key="1">
    <citation type="submission" date="2016-10" db="EMBL/GenBank/DDBJ databases">
        <authorList>
            <person name="Varghese N."/>
            <person name="Submissions S."/>
        </authorList>
    </citation>
    <scope>NUCLEOTIDE SEQUENCE [LARGE SCALE GENOMIC DNA]</scope>
    <source>
        <strain evidence="12">CGMCC 1.7736</strain>
    </source>
</reference>
<evidence type="ECO:0000256" key="7">
    <source>
        <dbReference type="ARBA" id="ARBA00023136"/>
    </source>
</evidence>
<feature type="transmembrane region" description="Helical" evidence="8">
    <location>
        <begin position="366"/>
        <end position="387"/>
    </location>
</feature>
<proteinExistence type="predicted"/>
<gene>
    <name evidence="11" type="ORF">SAMN04487947_3923</name>
</gene>
<keyword evidence="2" id="KW-1003">Cell membrane</keyword>
<dbReference type="GO" id="GO:0005886">
    <property type="term" value="C:plasma membrane"/>
    <property type="evidence" value="ECO:0007669"/>
    <property type="project" value="UniProtKB-SubCell"/>
</dbReference>
<evidence type="ECO:0000256" key="8">
    <source>
        <dbReference type="SAM" id="Phobius"/>
    </source>
</evidence>
<dbReference type="Pfam" id="PF25230">
    <property type="entry name" value="DUF7846"/>
    <property type="match status" value="1"/>
</dbReference>
<feature type="transmembrane region" description="Helical" evidence="8">
    <location>
        <begin position="438"/>
        <end position="457"/>
    </location>
</feature>
<keyword evidence="5 8" id="KW-0812">Transmembrane</keyword>
<keyword evidence="4 11" id="KW-0808">Transferase</keyword>
<evidence type="ECO:0000256" key="4">
    <source>
        <dbReference type="ARBA" id="ARBA00022679"/>
    </source>
</evidence>
<dbReference type="InterPro" id="IPR057168">
    <property type="entry name" value="DUF7846"/>
</dbReference>
<sequence length="733" mass="78101">MSRLSRHSRSLSARLRDALRRRPERAAAVLLVAAVGGLVLFLAVDLFPYHSVNDDEGVYLYQAAMLLEGRLFLRPGAIPTDAVRPWFFVVSEVGGETAMYGKYSPVAPAMFAVGRLLGDWNYALGLVAAGNAAGVYYLAAAAFDRRVGLVAVVALAASPLFLLTSATFLSYAPATALNLAFAVAYVRAARTDDYRWAVASGVAIGLAFFARPFTAVLFALPFIGHTLAVLWTGVRAGEDAVDPAFRRVLGRAVAVAVPGALGVGVALAYNAVVTGDPLLFPYAAFAPNDGIGFGPHEILGYERDYTVALAVETSAFVLEYFLTEWTPAGVVGSVLAAVGLGVAAWRRRASLSRYRPSLSGMTDGEVAAVVAGVFPAVFLGETYFWGTHNGLRNGLIDLLGPFYHFDALLPVSVFAAAGAVGIVRAVRDRLADRTTRRRARVAVAVLLLVAAPVVVTAERDALDRPFAENRQRTESLDATYDPFVERAADAPDGTAFEDALVFTPDTYGDWQAHPFQYLRSDPGFDGDVVYATDGSPERDMAVLTATNRTPYRFTYRGDWTAAFRPVTPEIQRLRVLSGASVDATTTVGAPANAESVSVRVETTEGYARYRVPASARENETVTVRWRVTPDGARATNLAFASGSDGAAVPLPDGASEVDLVATFVGQGGASVTYRQEATVDAGDDRIRVVWPPETRICRLTTECGNEGTWVGSDGSYVSGVTVETAATAANRSA</sequence>
<comment type="subcellular location">
    <subcellularLocation>
        <location evidence="1">Cell membrane</location>
        <topology evidence="1">Multi-pass membrane protein</topology>
    </subcellularLocation>
</comment>
<feature type="domain" description="DUF7846" evidence="10">
    <location>
        <begin position="499"/>
        <end position="677"/>
    </location>
</feature>
<feature type="transmembrane region" description="Helical" evidence="8">
    <location>
        <begin position="120"/>
        <end position="139"/>
    </location>
</feature>
<dbReference type="AlphaFoldDB" id="A0A1I6IZL8"/>
<dbReference type="EMBL" id="FOYT01000005">
    <property type="protein sequence ID" value="SFR72119.1"/>
    <property type="molecule type" value="Genomic_DNA"/>
</dbReference>
<feature type="transmembrane region" description="Helical" evidence="8">
    <location>
        <begin position="248"/>
        <end position="272"/>
    </location>
</feature>
<feature type="domain" description="Glycosyltransferase RgtA/B/C/D-like" evidence="9">
    <location>
        <begin position="131"/>
        <end position="228"/>
    </location>
</feature>
<dbReference type="GO" id="GO:0016763">
    <property type="term" value="F:pentosyltransferase activity"/>
    <property type="evidence" value="ECO:0007669"/>
    <property type="project" value="TreeGrafter"/>
</dbReference>
<dbReference type="RefSeq" id="WP_089810830.1">
    <property type="nucleotide sequence ID" value="NZ_FOYT01000005.1"/>
</dbReference>
<keyword evidence="7 8" id="KW-0472">Membrane</keyword>
<feature type="transmembrane region" description="Helical" evidence="8">
    <location>
        <begin position="325"/>
        <end position="345"/>
    </location>
</feature>
<feature type="transmembrane region" description="Helical" evidence="8">
    <location>
        <begin position="26"/>
        <end position="44"/>
    </location>
</feature>
<name>A0A1I6IZL8_9EURY</name>
<protein>
    <submittedName>
        <fullName evidence="11">Dolichyl-phosphate-mannose-protein mannosyltransferase</fullName>
    </submittedName>
</protein>
<feature type="transmembrane region" description="Helical" evidence="8">
    <location>
        <begin position="146"/>
        <end position="162"/>
    </location>
</feature>
<dbReference type="InterPro" id="IPR050297">
    <property type="entry name" value="LipidA_mod_glycosyltrf_83"/>
</dbReference>
<dbReference type="Proteomes" id="UP000198531">
    <property type="component" value="Unassembled WGS sequence"/>
</dbReference>
<feature type="transmembrane region" description="Helical" evidence="8">
    <location>
        <begin position="216"/>
        <end position="236"/>
    </location>
</feature>
<keyword evidence="12" id="KW-1185">Reference proteome</keyword>
<evidence type="ECO:0000256" key="3">
    <source>
        <dbReference type="ARBA" id="ARBA00022676"/>
    </source>
</evidence>
<evidence type="ECO:0000259" key="10">
    <source>
        <dbReference type="Pfam" id="PF25230"/>
    </source>
</evidence>
<evidence type="ECO:0000313" key="11">
    <source>
        <dbReference type="EMBL" id="SFR72119.1"/>
    </source>
</evidence>
<evidence type="ECO:0000256" key="6">
    <source>
        <dbReference type="ARBA" id="ARBA00022989"/>
    </source>
</evidence>